<dbReference type="PROSITE" id="PS00615">
    <property type="entry name" value="C_TYPE_LECTIN_1"/>
    <property type="match status" value="1"/>
</dbReference>
<dbReference type="Proteomes" id="UP000085678">
    <property type="component" value="Unplaced"/>
</dbReference>
<evidence type="ECO:0000256" key="2">
    <source>
        <dbReference type="PROSITE-ProRule" id="PRU00779"/>
    </source>
</evidence>
<gene>
    <name evidence="9" type="primary">LOC106169887</name>
</gene>
<accession>A0A1S3J3Z1</accession>
<dbReference type="Gene3D" id="3.10.100.10">
    <property type="entry name" value="Mannose-Binding Protein A, subunit A"/>
    <property type="match status" value="2"/>
</dbReference>
<feature type="region of interest" description="Disordered" evidence="3">
    <location>
        <begin position="268"/>
        <end position="300"/>
    </location>
</feature>
<evidence type="ECO:0000256" key="5">
    <source>
        <dbReference type="SAM" id="SignalP"/>
    </source>
</evidence>
<evidence type="ECO:0000259" key="6">
    <source>
        <dbReference type="PROSITE" id="PS50041"/>
    </source>
</evidence>
<dbReference type="SMART" id="SM00034">
    <property type="entry name" value="CLECT"/>
    <property type="match status" value="1"/>
</dbReference>
<feature type="signal peptide" evidence="5">
    <location>
        <begin position="1"/>
        <end position="21"/>
    </location>
</feature>
<dbReference type="InterPro" id="IPR001304">
    <property type="entry name" value="C-type_lectin-like"/>
</dbReference>
<dbReference type="OrthoDB" id="10059571at2759"/>
<dbReference type="CDD" id="cd00037">
    <property type="entry name" value="CLECT"/>
    <property type="match status" value="1"/>
</dbReference>
<keyword evidence="4" id="KW-0472">Membrane</keyword>
<dbReference type="AlphaFoldDB" id="A0A1S3J3Z1"/>
<reference evidence="9" key="1">
    <citation type="submission" date="2025-08" db="UniProtKB">
        <authorList>
            <consortium name="RefSeq"/>
        </authorList>
    </citation>
    <scope>IDENTIFICATION</scope>
    <source>
        <tissue evidence="9">Gonads</tissue>
    </source>
</reference>
<keyword evidence="8" id="KW-1185">Reference proteome</keyword>
<dbReference type="Pfam" id="PF00059">
    <property type="entry name" value="Lectin_C"/>
    <property type="match status" value="2"/>
</dbReference>
<evidence type="ECO:0000313" key="9">
    <source>
        <dbReference type="RefSeq" id="XP_013404981.1"/>
    </source>
</evidence>
<dbReference type="InterPro" id="IPR000519">
    <property type="entry name" value="P_trefoil_dom"/>
</dbReference>
<evidence type="ECO:0000256" key="1">
    <source>
        <dbReference type="ARBA" id="ARBA00023157"/>
    </source>
</evidence>
<feature type="region of interest" description="Disordered" evidence="3">
    <location>
        <begin position="560"/>
        <end position="589"/>
    </location>
</feature>
<dbReference type="InterPro" id="IPR018378">
    <property type="entry name" value="C-type_lectin_CS"/>
</dbReference>
<dbReference type="RefSeq" id="XP_013404981.1">
    <property type="nucleotide sequence ID" value="XM_013549527.1"/>
</dbReference>
<feature type="domain" description="P-type" evidence="7">
    <location>
        <begin position="120"/>
        <end position="172"/>
    </location>
</feature>
<evidence type="ECO:0000313" key="8">
    <source>
        <dbReference type="Proteomes" id="UP000085678"/>
    </source>
</evidence>
<evidence type="ECO:0000259" key="7">
    <source>
        <dbReference type="PROSITE" id="PS51448"/>
    </source>
</evidence>
<protein>
    <submittedName>
        <fullName evidence="9">Uncharacterized protein LOC106169887</fullName>
    </submittedName>
</protein>
<dbReference type="PROSITE" id="PS50041">
    <property type="entry name" value="C_TYPE_LECTIN_2"/>
    <property type="match status" value="1"/>
</dbReference>
<comment type="caution">
    <text evidence="2">Lacks conserved residue(s) required for the propagation of feature annotation.</text>
</comment>
<keyword evidence="4" id="KW-1133">Transmembrane helix</keyword>
<evidence type="ECO:0000256" key="4">
    <source>
        <dbReference type="SAM" id="Phobius"/>
    </source>
</evidence>
<sequence>MAVPWARVLLTTLSFLMQVNCQESSILPNDIQKLCNDKNNLSSVIVDYQCYVYSNKKVGWDDAFGQCKNSGGKLAIILDNTTQSMLAQKADEMKNKLETSLWIGLRWHGARFSWDGQENRSCIVDDNQKIDCAPSCGSIVACKDKIKTYCYSRMCCYQESQLEKVPHCFLPKEDRLYGNYSFWANGQPDNGGPNQCGVLWNNGQWKWDDQNCNTENHFLCQYDITQSTTVREKTSESTETSAYIVDVTSTTNIRNSRLTSYEPTATEANVNTMSSEETTTSGKKEKSTTKSGENSSIEVLSSTKGTLLPTNLHPSTKSLINIMTPVFYRSSVATPSVTLTSSLTSKESYSTTPTQVPAGGDRALASPLSDAGIGSIAAAALLLVILSVLIVFFIRKRRKRGHITTQIIENMVSRDSRAYSEIPVDNLAQNPVFNFGEEDNRLSQTSTANVTVTNGEASVLYLRPAKKSKLQEENKGFLTSTSIDIDQTPLKEGEEDHIVELSDQPMKQKHQITAPKMPPTSEDYSYAQTGQNIRLSPMTADEESCTYSYAEVRQRMPDLKDYYTSAQPTEDQGDALSSTQMVDNPIYGN</sequence>
<keyword evidence="4" id="KW-0812">Transmembrane</keyword>
<dbReference type="PROSITE" id="PS51448">
    <property type="entry name" value="P_TREFOIL_2"/>
    <property type="match status" value="1"/>
</dbReference>
<evidence type="ECO:0000256" key="3">
    <source>
        <dbReference type="SAM" id="MobiDB-lite"/>
    </source>
</evidence>
<name>A0A1S3J3Z1_LINAN</name>
<dbReference type="CDD" id="cd00111">
    <property type="entry name" value="Trefoil"/>
    <property type="match status" value="1"/>
</dbReference>
<feature type="region of interest" description="Disordered" evidence="3">
    <location>
        <begin position="501"/>
        <end position="525"/>
    </location>
</feature>
<dbReference type="KEGG" id="lak:106169887"/>
<organism evidence="8 9">
    <name type="scientific">Lingula anatina</name>
    <name type="common">Brachiopod</name>
    <name type="synonym">Lingula unguis</name>
    <dbReference type="NCBI Taxonomy" id="7574"/>
    <lineage>
        <taxon>Eukaryota</taxon>
        <taxon>Metazoa</taxon>
        <taxon>Spiralia</taxon>
        <taxon>Lophotrochozoa</taxon>
        <taxon>Brachiopoda</taxon>
        <taxon>Linguliformea</taxon>
        <taxon>Lingulata</taxon>
        <taxon>Lingulida</taxon>
        <taxon>Linguloidea</taxon>
        <taxon>Lingulidae</taxon>
        <taxon>Lingula</taxon>
    </lineage>
</organism>
<feature type="chain" id="PRO_5010160959" evidence="5">
    <location>
        <begin position="22"/>
        <end position="589"/>
    </location>
</feature>
<keyword evidence="1" id="KW-1015">Disulfide bond</keyword>
<proteinExistence type="predicted"/>
<dbReference type="InParanoid" id="A0A1S3J3Z1"/>
<keyword evidence="5" id="KW-0732">Signal</keyword>
<dbReference type="PANTHER" id="PTHR22803">
    <property type="entry name" value="MANNOSE, PHOSPHOLIPASE, LECTIN RECEPTOR RELATED"/>
    <property type="match status" value="1"/>
</dbReference>
<dbReference type="InterPro" id="IPR016187">
    <property type="entry name" value="CTDL_fold"/>
</dbReference>
<dbReference type="InterPro" id="IPR050111">
    <property type="entry name" value="C-type_lectin/snaclec_domain"/>
</dbReference>
<dbReference type="SUPFAM" id="SSF56436">
    <property type="entry name" value="C-type lectin-like"/>
    <property type="match status" value="1"/>
</dbReference>
<feature type="domain" description="C-type lectin" evidence="6">
    <location>
        <begin position="46"/>
        <end position="221"/>
    </location>
</feature>
<dbReference type="InterPro" id="IPR016186">
    <property type="entry name" value="C-type_lectin-like/link_sf"/>
</dbReference>
<dbReference type="GeneID" id="106169887"/>
<feature type="transmembrane region" description="Helical" evidence="4">
    <location>
        <begin position="371"/>
        <end position="394"/>
    </location>
</feature>
<feature type="compositionally biased region" description="Polar residues" evidence="3">
    <location>
        <begin position="564"/>
        <end position="582"/>
    </location>
</feature>